<evidence type="ECO:0000313" key="3">
    <source>
        <dbReference type="EMBL" id="CAF3614844.1"/>
    </source>
</evidence>
<comment type="caution">
    <text evidence="2">The sequence shown here is derived from an EMBL/GenBank/DDBJ whole genome shotgun (WGS) entry which is preliminary data.</text>
</comment>
<evidence type="ECO:0000313" key="2">
    <source>
        <dbReference type="EMBL" id="CAF1021357.1"/>
    </source>
</evidence>
<dbReference type="OrthoDB" id="10017527at2759"/>
<dbReference type="Proteomes" id="UP000677228">
    <property type="component" value="Unassembled WGS sequence"/>
</dbReference>
<dbReference type="EMBL" id="CAJNOQ010003619">
    <property type="protein sequence ID" value="CAF1021357.1"/>
    <property type="molecule type" value="Genomic_DNA"/>
</dbReference>
<dbReference type="Proteomes" id="UP000681722">
    <property type="component" value="Unassembled WGS sequence"/>
</dbReference>
<name>A0A814IDF4_9BILA</name>
<gene>
    <name evidence="2" type="ORF">GPM918_LOCUS14798</name>
    <name evidence="1" type="ORF">OVA965_LOCUS6111</name>
    <name evidence="4" type="ORF">SRO942_LOCUS14798</name>
    <name evidence="3" type="ORF">TMI583_LOCUS6107</name>
</gene>
<proteinExistence type="predicted"/>
<evidence type="ECO:0000313" key="4">
    <source>
        <dbReference type="EMBL" id="CAF3792763.1"/>
    </source>
</evidence>
<sequence>MLIIFTSSAAIRTNGRHSFDGMEDDRYHPFDLFHMDDKLDDGSMDNNYNSWKFPDGIMLDKRARLPSEAILLGKRRVPAEAVLLGRRDLPNEGILLGR</sequence>
<organism evidence="2 5">
    <name type="scientific">Didymodactylos carnosus</name>
    <dbReference type="NCBI Taxonomy" id="1234261"/>
    <lineage>
        <taxon>Eukaryota</taxon>
        <taxon>Metazoa</taxon>
        <taxon>Spiralia</taxon>
        <taxon>Gnathifera</taxon>
        <taxon>Rotifera</taxon>
        <taxon>Eurotatoria</taxon>
        <taxon>Bdelloidea</taxon>
        <taxon>Philodinida</taxon>
        <taxon>Philodinidae</taxon>
        <taxon>Didymodactylos</taxon>
    </lineage>
</organism>
<keyword evidence="5" id="KW-1185">Reference proteome</keyword>
<dbReference type="AlphaFoldDB" id="A0A814IDF4"/>
<evidence type="ECO:0000313" key="5">
    <source>
        <dbReference type="Proteomes" id="UP000663829"/>
    </source>
</evidence>
<dbReference type="EMBL" id="CAJOBA010001796">
    <property type="protein sequence ID" value="CAF3614844.1"/>
    <property type="molecule type" value="Genomic_DNA"/>
</dbReference>
<dbReference type="Proteomes" id="UP000663829">
    <property type="component" value="Unassembled WGS sequence"/>
</dbReference>
<evidence type="ECO:0000313" key="1">
    <source>
        <dbReference type="EMBL" id="CAF0830356.1"/>
    </source>
</evidence>
<dbReference type="Proteomes" id="UP000682733">
    <property type="component" value="Unassembled WGS sequence"/>
</dbReference>
<accession>A0A814IDF4</accession>
<dbReference type="EMBL" id="CAJNOK010001796">
    <property type="protein sequence ID" value="CAF0830356.1"/>
    <property type="molecule type" value="Genomic_DNA"/>
</dbReference>
<protein>
    <submittedName>
        <fullName evidence="2">Uncharacterized protein</fullName>
    </submittedName>
</protein>
<reference evidence="2" key="1">
    <citation type="submission" date="2021-02" db="EMBL/GenBank/DDBJ databases">
        <authorList>
            <person name="Nowell W R."/>
        </authorList>
    </citation>
    <scope>NUCLEOTIDE SEQUENCE</scope>
</reference>
<dbReference type="EMBL" id="CAJOBC010003619">
    <property type="protein sequence ID" value="CAF3792763.1"/>
    <property type="molecule type" value="Genomic_DNA"/>
</dbReference>